<evidence type="ECO:0000256" key="1">
    <source>
        <dbReference type="SAM" id="Phobius"/>
    </source>
</evidence>
<gene>
    <name evidence="2" type="ORF">J42TS3_26320</name>
</gene>
<keyword evidence="1" id="KW-0812">Transmembrane</keyword>
<sequence>MGLEHELLNQMPWYHKLWFIPVDVVIVYCVIEVWNYSKSILGR</sequence>
<protein>
    <submittedName>
        <fullName evidence="2">Uncharacterized protein</fullName>
    </submittedName>
</protein>
<evidence type="ECO:0000313" key="3">
    <source>
        <dbReference type="Proteomes" id="UP000679992"/>
    </source>
</evidence>
<name>A0ABQ4MC77_9BACL</name>
<feature type="transmembrane region" description="Helical" evidence="1">
    <location>
        <begin position="17"/>
        <end position="36"/>
    </location>
</feature>
<dbReference type="Proteomes" id="UP000679992">
    <property type="component" value="Unassembled WGS sequence"/>
</dbReference>
<keyword evidence="3" id="KW-1185">Reference proteome</keyword>
<organism evidence="2 3">
    <name type="scientific">Paenibacillus vini</name>
    <dbReference type="NCBI Taxonomy" id="1476024"/>
    <lineage>
        <taxon>Bacteria</taxon>
        <taxon>Bacillati</taxon>
        <taxon>Bacillota</taxon>
        <taxon>Bacilli</taxon>
        <taxon>Bacillales</taxon>
        <taxon>Paenibacillaceae</taxon>
        <taxon>Paenibacillus</taxon>
    </lineage>
</organism>
<accession>A0ABQ4MC77</accession>
<evidence type="ECO:0000313" key="2">
    <source>
        <dbReference type="EMBL" id="GIP53597.1"/>
    </source>
</evidence>
<reference evidence="2 3" key="1">
    <citation type="submission" date="2021-03" db="EMBL/GenBank/DDBJ databases">
        <title>Antimicrobial resistance genes in bacteria isolated from Japanese honey, and their potential for conferring macrolide and lincosamide resistance in the American foulbrood pathogen Paenibacillus larvae.</title>
        <authorList>
            <person name="Okamoto M."/>
            <person name="Kumagai M."/>
            <person name="Kanamori H."/>
            <person name="Takamatsu D."/>
        </authorList>
    </citation>
    <scope>NUCLEOTIDE SEQUENCE [LARGE SCALE GENOMIC DNA]</scope>
    <source>
        <strain evidence="2 3">J42TS3</strain>
    </source>
</reference>
<keyword evidence="1" id="KW-0472">Membrane</keyword>
<proteinExistence type="predicted"/>
<comment type="caution">
    <text evidence="2">The sequence shown here is derived from an EMBL/GenBank/DDBJ whole genome shotgun (WGS) entry which is preliminary data.</text>
</comment>
<keyword evidence="1" id="KW-1133">Transmembrane helix</keyword>
<dbReference type="EMBL" id="BOSL01000007">
    <property type="protein sequence ID" value="GIP53597.1"/>
    <property type="molecule type" value="Genomic_DNA"/>
</dbReference>